<keyword evidence="5" id="KW-1185">Reference proteome</keyword>
<sequence length="376" mass="39441">MRIFSRVVHIGLMIAIPALSACGMLPSAGPSGSSVRSAHDVDVMDVTPRLARERADLEAHVQRDALLRALAKLTRQSGQSAFTFHPGDTLKLAVWTISPWPGTGSRQGASTVPSPIEFGDYTVSEKGRINLPYAGATQISGMTLAEAQVTIARRFSSLGILQSPSAKITVTSSPHNGVLVTGAIGAPQIVPWTPAGLTLASALTQSLGNGANLVSSTIGHDTTSLATQVSVLRDDTSVTLPLDVALARRIALVPGDRILVKRAPIVRVTVVGGGIRKNGQFDFAHVPTLAEVLASASGLSANLADDHAVFVLEARPAGRRPVLYSFAWNNLQGLAASHDFPIKDGDMIYVAEAPIVPVERAVSILFQLAVPVQAAK</sequence>
<evidence type="ECO:0000256" key="1">
    <source>
        <dbReference type="ARBA" id="ARBA00022729"/>
    </source>
</evidence>
<dbReference type="Gene3D" id="3.30.1950.10">
    <property type="entry name" value="wza like domain"/>
    <property type="match status" value="1"/>
</dbReference>
<gene>
    <name evidence="4" type="ORF">ABW99_00500</name>
</gene>
<proteinExistence type="predicted"/>
<dbReference type="PROSITE" id="PS51257">
    <property type="entry name" value="PROKAR_LIPOPROTEIN"/>
    <property type="match status" value="1"/>
</dbReference>
<dbReference type="EMBL" id="CP011568">
    <property type="protein sequence ID" value="AKJ66936.1"/>
    <property type="molecule type" value="Genomic_DNA"/>
</dbReference>
<accession>A0A0G3EQJ6</accession>
<protein>
    <submittedName>
        <fullName evidence="4">Sugar transporter</fullName>
    </submittedName>
</protein>
<dbReference type="Pfam" id="PF02563">
    <property type="entry name" value="Poly_export"/>
    <property type="match status" value="1"/>
</dbReference>
<dbReference type="STRING" id="445709.ABW99_00500"/>
<keyword evidence="4" id="KW-0762">Sugar transport</keyword>
<keyword evidence="1 2" id="KW-0732">Signal</keyword>
<keyword evidence="4" id="KW-0813">Transport</keyword>
<dbReference type="GO" id="GO:0015159">
    <property type="term" value="F:polysaccharide transmembrane transporter activity"/>
    <property type="evidence" value="ECO:0007669"/>
    <property type="project" value="InterPro"/>
</dbReference>
<dbReference type="InterPro" id="IPR049712">
    <property type="entry name" value="Poly_export"/>
</dbReference>
<evidence type="ECO:0000313" key="5">
    <source>
        <dbReference type="Proteomes" id="UP000036700"/>
    </source>
</evidence>
<dbReference type="KEGG" id="ptx:ABW99_00500"/>
<feature type="chain" id="PRO_5002553311" evidence="2">
    <location>
        <begin position="21"/>
        <end position="376"/>
    </location>
</feature>
<dbReference type="PATRIC" id="fig|445709.3.peg.117"/>
<dbReference type="OrthoDB" id="9135229at2"/>
<feature type="domain" description="Polysaccharide export protein N-terminal" evidence="3">
    <location>
        <begin position="79"/>
        <end position="170"/>
    </location>
</feature>
<feature type="signal peptide" evidence="2">
    <location>
        <begin position="1"/>
        <end position="20"/>
    </location>
</feature>
<dbReference type="Proteomes" id="UP000036700">
    <property type="component" value="Chromosome"/>
</dbReference>
<dbReference type="Gene3D" id="3.10.560.10">
    <property type="entry name" value="Outer membrane lipoprotein wza domain like"/>
    <property type="match status" value="2"/>
</dbReference>
<name>A0A0G3EQJ6_9BURK</name>
<dbReference type="PANTHER" id="PTHR33619">
    <property type="entry name" value="POLYSACCHARIDE EXPORT PROTEIN GFCE-RELATED"/>
    <property type="match status" value="1"/>
</dbReference>
<dbReference type="InterPro" id="IPR003715">
    <property type="entry name" value="Poly_export_N"/>
</dbReference>
<organism evidence="4 5">
    <name type="scientific">Pandoraea thiooxydans</name>
    <dbReference type="NCBI Taxonomy" id="445709"/>
    <lineage>
        <taxon>Bacteria</taxon>
        <taxon>Pseudomonadati</taxon>
        <taxon>Pseudomonadota</taxon>
        <taxon>Betaproteobacteria</taxon>
        <taxon>Burkholderiales</taxon>
        <taxon>Burkholderiaceae</taxon>
        <taxon>Pandoraea</taxon>
    </lineage>
</organism>
<dbReference type="PANTHER" id="PTHR33619:SF3">
    <property type="entry name" value="POLYSACCHARIDE EXPORT PROTEIN GFCE-RELATED"/>
    <property type="match status" value="1"/>
</dbReference>
<evidence type="ECO:0000259" key="3">
    <source>
        <dbReference type="Pfam" id="PF02563"/>
    </source>
</evidence>
<reference evidence="5" key="1">
    <citation type="submission" date="2015-06" db="EMBL/GenBank/DDBJ databases">
        <authorList>
            <person name="Lim Y.L."/>
            <person name="Ee R."/>
            <person name="Yong D."/>
            <person name="How K.Y."/>
            <person name="Yin W.F."/>
            <person name="Chan K.G."/>
        </authorList>
    </citation>
    <scope>NUCLEOTIDE SEQUENCE [LARGE SCALE GENOMIC DNA]</scope>
    <source>
        <strain evidence="5">DSM 25325</strain>
    </source>
</reference>
<evidence type="ECO:0000256" key="2">
    <source>
        <dbReference type="SAM" id="SignalP"/>
    </source>
</evidence>
<evidence type="ECO:0000313" key="4">
    <source>
        <dbReference type="EMBL" id="AKJ66936.1"/>
    </source>
</evidence>
<dbReference type="AlphaFoldDB" id="A0A0G3EQJ6"/>